<dbReference type="InterPro" id="IPR000086">
    <property type="entry name" value="NUDIX_hydrolase_dom"/>
</dbReference>
<evidence type="ECO:0000256" key="1">
    <source>
        <dbReference type="ARBA" id="ARBA00001946"/>
    </source>
</evidence>
<gene>
    <name evidence="7" type="ORF">STAS_31720</name>
</gene>
<dbReference type="PANTHER" id="PTHR12629:SF67">
    <property type="entry name" value="NUDIX HYDROLASE 18, MITOCHONDRIAL-LIKE"/>
    <property type="match status" value="1"/>
</dbReference>
<evidence type="ECO:0000313" key="8">
    <source>
        <dbReference type="Proteomes" id="UP000325081"/>
    </source>
</evidence>
<comment type="similarity">
    <text evidence="2">Belongs to the Nudix hydrolase family.</text>
</comment>
<evidence type="ECO:0000313" key="7">
    <source>
        <dbReference type="EMBL" id="GER54158.1"/>
    </source>
</evidence>
<evidence type="ECO:0000256" key="2">
    <source>
        <dbReference type="ARBA" id="ARBA00005582"/>
    </source>
</evidence>
<dbReference type="OrthoDB" id="2011998at2759"/>
<evidence type="ECO:0000256" key="3">
    <source>
        <dbReference type="ARBA" id="ARBA00022723"/>
    </source>
</evidence>
<dbReference type="SUPFAM" id="SSF55811">
    <property type="entry name" value="Nudix"/>
    <property type="match status" value="1"/>
</dbReference>
<reference evidence="8" key="1">
    <citation type="journal article" date="2019" name="Curr. Biol.">
        <title>Genome Sequence of Striga asiatica Provides Insight into the Evolution of Plant Parasitism.</title>
        <authorList>
            <person name="Yoshida S."/>
            <person name="Kim S."/>
            <person name="Wafula E.K."/>
            <person name="Tanskanen J."/>
            <person name="Kim Y.M."/>
            <person name="Honaas L."/>
            <person name="Yang Z."/>
            <person name="Spallek T."/>
            <person name="Conn C.E."/>
            <person name="Ichihashi Y."/>
            <person name="Cheong K."/>
            <person name="Cui S."/>
            <person name="Der J.P."/>
            <person name="Gundlach H."/>
            <person name="Jiao Y."/>
            <person name="Hori C."/>
            <person name="Ishida J.K."/>
            <person name="Kasahara H."/>
            <person name="Kiba T."/>
            <person name="Kim M.S."/>
            <person name="Koo N."/>
            <person name="Laohavisit A."/>
            <person name="Lee Y.H."/>
            <person name="Lumba S."/>
            <person name="McCourt P."/>
            <person name="Mortimer J.C."/>
            <person name="Mutuku J.M."/>
            <person name="Nomura T."/>
            <person name="Sasaki-Sekimoto Y."/>
            <person name="Seto Y."/>
            <person name="Wang Y."/>
            <person name="Wakatake T."/>
            <person name="Sakakibara H."/>
            <person name="Demura T."/>
            <person name="Yamaguchi S."/>
            <person name="Yoneyama K."/>
            <person name="Manabe R.I."/>
            <person name="Nelson D.C."/>
            <person name="Schulman A.H."/>
            <person name="Timko M.P."/>
            <person name="dePamphilis C.W."/>
            <person name="Choi D."/>
            <person name="Shirasu K."/>
        </authorList>
    </citation>
    <scope>NUCLEOTIDE SEQUENCE [LARGE SCALE GENOMIC DNA]</scope>
    <source>
        <strain evidence="8">cv. UVA1</strain>
    </source>
</reference>
<dbReference type="EMBL" id="BKCP01010959">
    <property type="protein sequence ID" value="GER54158.1"/>
    <property type="molecule type" value="Genomic_DNA"/>
</dbReference>
<evidence type="ECO:0000259" key="6">
    <source>
        <dbReference type="PROSITE" id="PS51462"/>
    </source>
</evidence>
<dbReference type="CDD" id="cd04666">
    <property type="entry name" value="NUDIX_DIPP2_like_Nudt4"/>
    <property type="match status" value="1"/>
</dbReference>
<keyword evidence="5" id="KW-0460">Magnesium</keyword>
<evidence type="ECO:0000256" key="5">
    <source>
        <dbReference type="ARBA" id="ARBA00022842"/>
    </source>
</evidence>
<dbReference type="Gene3D" id="3.90.79.10">
    <property type="entry name" value="Nucleoside Triphosphate Pyrophosphohydrolase"/>
    <property type="match status" value="1"/>
</dbReference>
<sequence length="310" mass="34830">MRMALGRRVRGFLWASVEECGTLRAQGHVKVLGRSVCDERRSVSSEFISCDQTCGSRVPSSCRTREMLAESTRVQKYQIWRLPDPTGAKDVSAAKGMKSSGVMMISEELATPEPSQLKGVSGAKGLAPLRCIPYRIRKTNKSPLIHGTLIEDIEVLLISSQKSPRMMFPKGGWELDEDIELAASRETLEEAGVIGLLGEKLGEWRFKSKSQEKYHEGSMFPLLVTEELDTWPEKNVRRRVWMKVNEAKETCAHSWMKEALEVFVCQVAPREEEKTTLGLCRLGLCRAEDHLRLSIGPQNADEDVDSYLIS</sequence>
<protein>
    <submittedName>
        <fullName evidence="7">Nudix hydrolase homolog 18</fullName>
    </submittedName>
</protein>
<dbReference type="Pfam" id="PF00293">
    <property type="entry name" value="NUDIX"/>
    <property type="match status" value="1"/>
</dbReference>
<dbReference type="Proteomes" id="UP000325081">
    <property type="component" value="Unassembled WGS sequence"/>
</dbReference>
<keyword evidence="4 7" id="KW-0378">Hydrolase</keyword>
<dbReference type="InterPro" id="IPR020084">
    <property type="entry name" value="NUDIX_hydrolase_CS"/>
</dbReference>
<dbReference type="GO" id="GO:0016462">
    <property type="term" value="F:pyrophosphatase activity"/>
    <property type="evidence" value="ECO:0007669"/>
    <property type="project" value="InterPro"/>
</dbReference>
<dbReference type="PROSITE" id="PS51462">
    <property type="entry name" value="NUDIX"/>
    <property type="match status" value="1"/>
</dbReference>
<dbReference type="AlphaFoldDB" id="A0A5A7R9M1"/>
<proteinExistence type="inferred from homology"/>
<dbReference type="GO" id="GO:0046872">
    <property type="term" value="F:metal ion binding"/>
    <property type="evidence" value="ECO:0007669"/>
    <property type="project" value="UniProtKB-KW"/>
</dbReference>
<comment type="caution">
    <text evidence="7">The sequence shown here is derived from an EMBL/GenBank/DDBJ whole genome shotgun (WGS) entry which is preliminary data.</text>
</comment>
<feature type="domain" description="Nudix hydrolase" evidence="6">
    <location>
        <begin position="135"/>
        <end position="264"/>
    </location>
</feature>
<dbReference type="InterPro" id="IPR015797">
    <property type="entry name" value="NUDIX_hydrolase-like_dom_sf"/>
</dbReference>
<comment type="cofactor">
    <cofactor evidence="1">
        <name>Mg(2+)</name>
        <dbReference type="ChEBI" id="CHEBI:18420"/>
    </cofactor>
</comment>
<organism evidence="7 8">
    <name type="scientific">Striga asiatica</name>
    <name type="common">Asiatic witchweed</name>
    <name type="synonym">Buchnera asiatica</name>
    <dbReference type="NCBI Taxonomy" id="4170"/>
    <lineage>
        <taxon>Eukaryota</taxon>
        <taxon>Viridiplantae</taxon>
        <taxon>Streptophyta</taxon>
        <taxon>Embryophyta</taxon>
        <taxon>Tracheophyta</taxon>
        <taxon>Spermatophyta</taxon>
        <taxon>Magnoliopsida</taxon>
        <taxon>eudicotyledons</taxon>
        <taxon>Gunneridae</taxon>
        <taxon>Pentapetalae</taxon>
        <taxon>asterids</taxon>
        <taxon>lamiids</taxon>
        <taxon>Lamiales</taxon>
        <taxon>Orobanchaceae</taxon>
        <taxon>Buchnereae</taxon>
        <taxon>Striga</taxon>
    </lineage>
</organism>
<dbReference type="PANTHER" id="PTHR12629">
    <property type="entry name" value="DIPHOSPHOINOSITOL POLYPHOSPHATE PHOSPHOHYDROLASE"/>
    <property type="match status" value="1"/>
</dbReference>
<name>A0A5A7R9M1_STRAF</name>
<keyword evidence="3" id="KW-0479">Metal-binding</keyword>
<keyword evidence="8" id="KW-1185">Reference proteome</keyword>
<evidence type="ECO:0000256" key="4">
    <source>
        <dbReference type="ARBA" id="ARBA00022801"/>
    </source>
</evidence>
<dbReference type="GO" id="GO:0005634">
    <property type="term" value="C:nucleus"/>
    <property type="evidence" value="ECO:0007669"/>
    <property type="project" value="TreeGrafter"/>
</dbReference>
<accession>A0A5A7R9M1</accession>
<dbReference type="GO" id="GO:0005737">
    <property type="term" value="C:cytoplasm"/>
    <property type="evidence" value="ECO:0007669"/>
    <property type="project" value="TreeGrafter"/>
</dbReference>
<dbReference type="InterPro" id="IPR047198">
    <property type="entry name" value="DDP-like_NUDIX"/>
</dbReference>
<dbReference type="PROSITE" id="PS00893">
    <property type="entry name" value="NUDIX_BOX"/>
    <property type="match status" value="1"/>
</dbReference>